<organism evidence="6 7">
    <name type="scientific">Lactobacillus iners</name>
    <dbReference type="NCBI Taxonomy" id="147802"/>
    <lineage>
        <taxon>Bacteria</taxon>
        <taxon>Bacillati</taxon>
        <taxon>Bacillota</taxon>
        <taxon>Bacilli</taxon>
        <taxon>Lactobacillales</taxon>
        <taxon>Lactobacillaceae</taxon>
        <taxon>Lactobacillus</taxon>
    </lineage>
</organism>
<dbReference type="Gene3D" id="3.40.50.300">
    <property type="entry name" value="P-loop containing nucleotide triphosphate hydrolases"/>
    <property type="match status" value="1"/>
</dbReference>
<dbReference type="PANTHER" id="PTHR42711">
    <property type="entry name" value="ABC TRANSPORTER ATP-BINDING PROTEIN"/>
    <property type="match status" value="1"/>
</dbReference>
<dbReference type="GO" id="GO:0005524">
    <property type="term" value="F:ATP binding"/>
    <property type="evidence" value="ECO:0007669"/>
    <property type="project" value="UniProtKB-KW"/>
</dbReference>
<dbReference type="CDD" id="cd03230">
    <property type="entry name" value="ABC_DR_subfamily_A"/>
    <property type="match status" value="1"/>
</dbReference>
<gene>
    <name evidence="6" type="ORF">G6Z83_01275</name>
</gene>
<accession>A0A6G7B7V1</accession>
<dbReference type="PROSITE" id="PS00211">
    <property type="entry name" value="ABC_TRANSPORTER_1"/>
    <property type="match status" value="1"/>
</dbReference>
<evidence type="ECO:0000313" key="7">
    <source>
        <dbReference type="Proteomes" id="UP000501676"/>
    </source>
</evidence>
<evidence type="ECO:0000259" key="5">
    <source>
        <dbReference type="PROSITE" id="PS50893"/>
    </source>
</evidence>
<dbReference type="InterPro" id="IPR027417">
    <property type="entry name" value="P-loop_NTPase"/>
</dbReference>
<dbReference type="SMART" id="SM00382">
    <property type="entry name" value="AAA"/>
    <property type="match status" value="1"/>
</dbReference>
<evidence type="ECO:0000256" key="1">
    <source>
        <dbReference type="ARBA" id="ARBA00005417"/>
    </source>
</evidence>
<dbReference type="InterPro" id="IPR050763">
    <property type="entry name" value="ABC_transporter_ATP-binding"/>
</dbReference>
<comment type="similarity">
    <text evidence="1">Belongs to the ABC transporter superfamily.</text>
</comment>
<dbReference type="EMBL" id="CP049228">
    <property type="protein sequence ID" value="QIH23399.1"/>
    <property type="molecule type" value="Genomic_DNA"/>
</dbReference>
<evidence type="ECO:0000313" key="6">
    <source>
        <dbReference type="EMBL" id="QIH23399.1"/>
    </source>
</evidence>
<dbReference type="PROSITE" id="PS50893">
    <property type="entry name" value="ABC_TRANSPORTER_2"/>
    <property type="match status" value="1"/>
</dbReference>
<keyword evidence="3" id="KW-0547">Nucleotide-binding</keyword>
<reference evidence="6 7" key="1">
    <citation type="submission" date="2020-02" db="EMBL/GenBank/DDBJ databases">
        <title>Complete genome sequences of six Lactobacillus iners strains isolated from the human vagina.</title>
        <authorList>
            <person name="France M.T."/>
            <person name="Rutt L."/>
            <person name="Narina S."/>
            <person name="Arbaugh S."/>
            <person name="Humphrys M.S."/>
            <person name="Ma B."/>
            <person name="Hayward M.R."/>
            <person name="Relman D."/>
            <person name="Kwon D.S."/>
            <person name="Ravel J."/>
        </authorList>
    </citation>
    <scope>NUCLEOTIDE SEQUENCE [LARGE SCALE GENOMIC DNA]</scope>
    <source>
        <strain evidence="6 7">C0210C1</strain>
    </source>
</reference>
<dbReference type="AlphaFoldDB" id="A0A6G7B7V1"/>
<dbReference type="GeneID" id="93221070"/>
<dbReference type="PANTHER" id="PTHR42711:SF5">
    <property type="entry name" value="ABC TRANSPORTER ATP-BINDING PROTEIN NATA"/>
    <property type="match status" value="1"/>
</dbReference>
<proteinExistence type="inferred from homology"/>
<evidence type="ECO:0000256" key="3">
    <source>
        <dbReference type="ARBA" id="ARBA00022741"/>
    </source>
</evidence>
<dbReference type="GO" id="GO:0016887">
    <property type="term" value="F:ATP hydrolysis activity"/>
    <property type="evidence" value="ECO:0007669"/>
    <property type="project" value="InterPro"/>
</dbReference>
<sequence>MIIEISGINKVIGSKKVINNVSLRIDKGQVFALLGPNGAGKTTLIRIILGLLKPDAGTIRLFGEKLTDKSRPDLLLRVGVQNDGNLYENLTAKENLILWGEIYGLNSKNIKKRIDDLKKMFHLENYIDMPVGSLSKGNRQKVMLARAMFHSPEVLILDEPTTGLDPAAIDEFYQFIKKLKKAGVTIIMSTHYLYGMDGVVDSIGIISSGNLLISDKVDRLRCKIHKVHFKGKFNPKDIKELISYGELSDCMQNEFIISVDDDNKVADIVKTLVLKGNDIYEVSKVIETVKEIYFRIIGGHSNG</sequence>
<dbReference type="RefSeq" id="WP_006735430.1">
    <property type="nucleotide sequence ID" value="NZ_CP049228.1"/>
</dbReference>
<dbReference type="InterPro" id="IPR017871">
    <property type="entry name" value="ABC_transporter-like_CS"/>
</dbReference>
<keyword evidence="4 6" id="KW-0067">ATP-binding</keyword>
<dbReference type="Proteomes" id="UP000501676">
    <property type="component" value="Chromosome"/>
</dbReference>
<name>A0A6G7B7V1_9LACO</name>
<feature type="domain" description="ABC transporter" evidence="5">
    <location>
        <begin position="3"/>
        <end position="233"/>
    </location>
</feature>
<dbReference type="Pfam" id="PF00005">
    <property type="entry name" value="ABC_tran"/>
    <property type="match status" value="1"/>
</dbReference>
<dbReference type="SUPFAM" id="SSF52540">
    <property type="entry name" value="P-loop containing nucleoside triphosphate hydrolases"/>
    <property type="match status" value="1"/>
</dbReference>
<protein>
    <submittedName>
        <fullName evidence="6">ABC transporter ATP-binding protein</fullName>
    </submittedName>
</protein>
<evidence type="ECO:0000256" key="2">
    <source>
        <dbReference type="ARBA" id="ARBA00022448"/>
    </source>
</evidence>
<evidence type="ECO:0000256" key="4">
    <source>
        <dbReference type="ARBA" id="ARBA00022840"/>
    </source>
</evidence>
<dbReference type="InterPro" id="IPR003593">
    <property type="entry name" value="AAA+_ATPase"/>
</dbReference>
<keyword evidence="2" id="KW-0813">Transport</keyword>
<dbReference type="InterPro" id="IPR003439">
    <property type="entry name" value="ABC_transporter-like_ATP-bd"/>
</dbReference>